<keyword evidence="3" id="KW-0539">Nucleus</keyword>
<organism evidence="5 6">
    <name type="scientific">Vanilla planifolia</name>
    <name type="common">Vanilla</name>
    <dbReference type="NCBI Taxonomy" id="51239"/>
    <lineage>
        <taxon>Eukaryota</taxon>
        <taxon>Viridiplantae</taxon>
        <taxon>Streptophyta</taxon>
        <taxon>Embryophyta</taxon>
        <taxon>Tracheophyta</taxon>
        <taxon>Spermatophyta</taxon>
        <taxon>Magnoliopsida</taxon>
        <taxon>Liliopsida</taxon>
        <taxon>Asparagales</taxon>
        <taxon>Orchidaceae</taxon>
        <taxon>Vanilloideae</taxon>
        <taxon>Vanilleae</taxon>
        <taxon>Vanilla</taxon>
    </lineage>
</organism>
<protein>
    <recommendedName>
        <fullName evidence="4">G-patch domain-containing protein</fullName>
    </recommendedName>
</protein>
<dbReference type="SMART" id="SM00443">
    <property type="entry name" value="G_patch"/>
    <property type="match status" value="1"/>
</dbReference>
<proteinExistence type="predicted"/>
<dbReference type="Pfam" id="PF01585">
    <property type="entry name" value="G-patch"/>
    <property type="match status" value="1"/>
</dbReference>
<dbReference type="PROSITE" id="PS50174">
    <property type="entry name" value="G_PATCH"/>
    <property type="match status" value="1"/>
</dbReference>
<dbReference type="PANTHER" id="PTHR13948">
    <property type="entry name" value="RNA-BINDING PROTEIN"/>
    <property type="match status" value="1"/>
</dbReference>
<dbReference type="Pfam" id="PF17780">
    <property type="entry name" value="OCRE"/>
    <property type="match status" value="1"/>
</dbReference>
<feature type="domain" description="G-patch" evidence="4">
    <location>
        <begin position="390"/>
        <end position="436"/>
    </location>
</feature>
<comment type="caution">
    <text evidence="5">The sequence shown here is derived from an EMBL/GenBank/DDBJ whole genome shotgun (WGS) entry which is preliminary data.</text>
</comment>
<sequence length="444" mass="48771">MDSNGVFVWDEESKLYYHASSGFYHDPIAGWYYSCRDGLYYTFENGAYVPIIYNKEEKAAASQLTSSSLTRASCVDSSTLSSNEIDSKQPPSEWIEETLINLYLSGYSNVTVDHDILPCHQINEPECQVLCNKEIDLLSSDDQIGGTSAISGENDECTPECVQEMDALNEMTSSIEEESWQAQYGQVIQVATEDFPPIAAIDLWDWHMTVENVKNKQVAKLIGRLAGRSSKLHPSIPARGGLLKSAAILDVHLDLVRVASGIVYRLKSPISTYLASVSTYDSSNPTKDWKFPNIFSSNKYNGLVHCEANILGEDCHASSSTKFDESSNMINKKSTSIYRDKAAERRVLHGGFSRGPGQKYFLDDTCFAGASQAHGIDETVHEAANTSFGPGSCARKILEGLGWKLGESLGSSNKGILEPICPVGNIGYTGLGWSHAHVQNCMKH</sequence>
<dbReference type="Proteomes" id="UP000636800">
    <property type="component" value="Chromosome 1"/>
</dbReference>
<evidence type="ECO:0000256" key="3">
    <source>
        <dbReference type="ARBA" id="ARBA00023242"/>
    </source>
</evidence>
<dbReference type="GO" id="GO:0000398">
    <property type="term" value="P:mRNA splicing, via spliceosome"/>
    <property type="evidence" value="ECO:0007669"/>
    <property type="project" value="TreeGrafter"/>
</dbReference>
<dbReference type="PANTHER" id="PTHR13948:SF38">
    <property type="entry name" value="D111_G-PATCH DOMAIN-CONTAINING PROTEIN"/>
    <property type="match status" value="1"/>
</dbReference>
<evidence type="ECO:0000313" key="6">
    <source>
        <dbReference type="Proteomes" id="UP000636800"/>
    </source>
</evidence>
<gene>
    <name evidence="5" type="ORF">HPP92_000312</name>
</gene>
<evidence type="ECO:0000256" key="2">
    <source>
        <dbReference type="ARBA" id="ARBA00022884"/>
    </source>
</evidence>
<dbReference type="GO" id="GO:0003723">
    <property type="term" value="F:RNA binding"/>
    <property type="evidence" value="ECO:0007669"/>
    <property type="project" value="UniProtKB-KW"/>
</dbReference>
<evidence type="ECO:0000259" key="4">
    <source>
        <dbReference type="PROSITE" id="PS50174"/>
    </source>
</evidence>
<dbReference type="InterPro" id="IPR041591">
    <property type="entry name" value="OCRE"/>
</dbReference>
<evidence type="ECO:0000313" key="5">
    <source>
        <dbReference type="EMBL" id="KAG0495621.1"/>
    </source>
</evidence>
<dbReference type="CDD" id="cd16074">
    <property type="entry name" value="OCRE"/>
    <property type="match status" value="1"/>
</dbReference>
<name>A0A835RNY0_VANPL</name>
<accession>A0A835RNY0</accession>
<evidence type="ECO:0000256" key="1">
    <source>
        <dbReference type="ARBA" id="ARBA00004123"/>
    </source>
</evidence>
<dbReference type="InterPro" id="IPR000467">
    <property type="entry name" value="G_patch_dom"/>
</dbReference>
<dbReference type="GO" id="GO:0005634">
    <property type="term" value="C:nucleus"/>
    <property type="evidence" value="ECO:0007669"/>
    <property type="project" value="UniProtKB-SubCell"/>
</dbReference>
<keyword evidence="2" id="KW-0694">RNA-binding</keyword>
<dbReference type="EMBL" id="JADCNL010000001">
    <property type="protein sequence ID" value="KAG0495621.1"/>
    <property type="molecule type" value="Genomic_DNA"/>
</dbReference>
<reference evidence="5 6" key="1">
    <citation type="journal article" date="2020" name="Nat. Food">
        <title>A phased Vanilla planifolia genome enables genetic improvement of flavour and production.</title>
        <authorList>
            <person name="Hasing T."/>
            <person name="Tang H."/>
            <person name="Brym M."/>
            <person name="Khazi F."/>
            <person name="Huang T."/>
            <person name="Chambers A.H."/>
        </authorList>
    </citation>
    <scope>NUCLEOTIDE SEQUENCE [LARGE SCALE GENOMIC DNA]</scope>
    <source>
        <tissue evidence="5">Leaf</tissue>
    </source>
</reference>
<comment type="subcellular location">
    <subcellularLocation>
        <location evidence="1">Nucleus</location>
    </subcellularLocation>
</comment>
<dbReference type="AlphaFoldDB" id="A0A835RNY0"/>
<keyword evidence="6" id="KW-1185">Reference proteome</keyword>